<feature type="region of interest" description="Disordered" evidence="1">
    <location>
        <begin position="324"/>
        <end position="351"/>
    </location>
</feature>
<evidence type="ECO:0000313" key="4">
    <source>
        <dbReference type="EMBL" id="CAL1577069.1"/>
    </source>
</evidence>
<evidence type="ECO:0000256" key="2">
    <source>
        <dbReference type="SAM" id="Phobius"/>
    </source>
</evidence>
<reference evidence="4 5" key="1">
    <citation type="submission" date="2024-04" db="EMBL/GenBank/DDBJ databases">
        <authorList>
            <person name="Waldvogel A.-M."/>
            <person name="Schoenle A."/>
        </authorList>
    </citation>
    <scope>NUCLEOTIDE SEQUENCE [LARGE SCALE GENOMIC DNA]</scope>
</reference>
<feature type="region of interest" description="Disordered" evidence="1">
    <location>
        <begin position="213"/>
        <end position="248"/>
    </location>
</feature>
<protein>
    <recommendedName>
        <fullName evidence="6">Ig-like domain-containing protein</fullName>
    </recommendedName>
</protein>
<feature type="compositionally biased region" description="Polar residues" evidence="1">
    <location>
        <begin position="226"/>
        <end position="248"/>
    </location>
</feature>
<name>A0AAV2JPF8_KNICA</name>
<dbReference type="AlphaFoldDB" id="A0AAV2JPF8"/>
<accession>A0AAV2JPF8</accession>
<dbReference type="Proteomes" id="UP001497482">
    <property type="component" value="Chromosome 13"/>
</dbReference>
<evidence type="ECO:0000313" key="5">
    <source>
        <dbReference type="Proteomes" id="UP001497482"/>
    </source>
</evidence>
<dbReference type="EMBL" id="OZ035835">
    <property type="protein sequence ID" value="CAL1577069.1"/>
    <property type="molecule type" value="Genomic_DNA"/>
</dbReference>
<evidence type="ECO:0000256" key="3">
    <source>
        <dbReference type="SAM" id="SignalP"/>
    </source>
</evidence>
<keyword evidence="5" id="KW-1185">Reference proteome</keyword>
<organism evidence="4 5">
    <name type="scientific">Knipowitschia caucasica</name>
    <name type="common">Caucasian dwarf goby</name>
    <name type="synonym">Pomatoschistus caucasicus</name>
    <dbReference type="NCBI Taxonomy" id="637954"/>
    <lineage>
        <taxon>Eukaryota</taxon>
        <taxon>Metazoa</taxon>
        <taxon>Chordata</taxon>
        <taxon>Craniata</taxon>
        <taxon>Vertebrata</taxon>
        <taxon>Euteleostomi</taxon>
        <taxon>Actinopterygii</taxon>
        <taxon>Neopterygii</taxon>
        <taxon>Teleostei</taxon>
        <taxon>Neoteleostei</taxon>
        <taxon>Acanthomorphata</taxon>
        <taxon>Gobiaria</taxon>
        <taxon>Gobiiformes</taxon>
        <taxon>Gobioidei</taxon>
        <taxon>Gobiidae</taxon>
        <taxon>Gobiinae</taxon>
        <taxon>Knipowitschia</taxon>
    </lineage>
</organism>
<feature type="transmembrane region" description="Helical" evidence="2">
    <location>
        <begin position="265"/>
        <end position="290"/>
    </location>
</feature>
<keyword evidence="2" id="KW-0472">Membrane</keyword>
<keyword evidence="2" id="KW-1133">Transmembrane helix</keyword>
<sequence length="411" mass="45158">MDTRLLFLFLGVHYVCAGQVLLPAPLLIADKEALTEADVVEFHCQTSHYNPECVFSFESSQYEQLPCRTRLSRRVLLSKVKNPSVTDVNVICHYRPKVVQHWSPQSNFLSIAMRDLAPPSLAVVPSVITASETVTLQCRPPASVSVSQCGFSVDISSSSSTCVWTVTGSQLLTEKHSPPARLDIMCFYQVNDKKSYSPYSSRQTVTIITSFPKNRPHETTAGLEPLTTSVTGGDTKQETTDPQSEESTTTMMVFETETGRISKSAVWRLLLLLCVCGVILGGVILVLTLICTNAAHGAKSHHNKSSRELNLQHLEEETQISHQRLEQDVDSSAPAIRQDADSEAANAQIPNSSESLTSAAYSLITSAPAVEAKADSQVVGKNMVRRQSSVYHFYCTIPDKPPPQTMDYSYV</sequence>
<feature type="signal peptide" evidence="3">
    <location>
        <begin position="1"/>
        <end position="17"/>
    </location>
</feature>
<keyword evidence="3" id="KW-0732">Signal</keyword>
<proteinExistence type="predicted"/>
<evidence type="ECO:0000256" key="1">
    <source>
        <dbReference type="SAM" id="MobiDB-lite"/>
    </source>
</evidence>
<gene>
    <name evidence="4" type="ORF">KC01_LOCUS8456</name>
</gene>
<keyword evidence="2" id="KW-0812">Transmembrane</keyword>
<feature type="chain" id="PRO_5043999328" description="Ig-like domain-containing protein" evidence="3">
    <location>
        <begin position="18"/>
        <end position="411"/>
    </location>
</feature>
<evidence type="ECO:0008006" key="6">
    <source>
        <dbReference type="Google" id="ProtNLM"/>
    </source>
</evidence>